<dbReference type="AlphaFoldDB" id="A0A1Y1S804"/>
<dbReference type="VEuPathDB" id="MicrosporidiaDB:ECANGB1_390"/>
<evidence type="ECO:0000313" key="3">
    <source>
        <dbReference type="Proteomes" id="UP000192639"/>
    </source>
</evidence>
<keyword evidence="1" id="KW-0812">Transmembrane</keyword>
<gene>
    <name evidence="2" type="ORF">ECANGB1_390</name>
</gene>
<feature type="transmembrane region" description="Helical" evidence="1">
    <location>
        <begin position="238"/>
        <end position="256"/>
    </location>
</feature>
<evidence type="ECO:0000256" key="1">
    <source>
        <dbReference type="SAM" id="Phobius"/>
    </source>
</evidence>
<dbReference type="EMBL" id="LWDP01000014">
    <property type="protein sequence ID" value="ORD94611.1"/>
    <property type="molecule type" value="Genomic_DNA"/>
</dbReference>
<comment type="caution">
    <text evidence="2">The sequence shown here is derived from an EMBL/GenBank/DDBJ whole genome shotgun (WGS) entry which is preliminary data.</text>
</comment>
<name>A0A1Y1S804_9MICR</name>
<sequence>MNDITAESFYRLTPGTTCNEEHACSFYREFKQFKTAFIYTNGISRSRISDASELEKKTVCTECYSKFKTFVHFFMGSNSSVRENASVGGKQMFVQIPALVTNKKKMSMFAAVDVYDVKLKRYMKHNALFSVFLVDGKPALGFILLGCIDDEGVFSMNKFVRAGTLYDWYNFSYEIRPMTQVESSVLCKILGVPQIIHRFEMNQYKDTLNDVFEIKMAKVAVSEKGKEPKIDAMMVKKIVFIAMGIAFIVGMMYQLIRLKK</sequence>
<accession>A0A1Y1S804</accession>
<organism evidence="2 3">
    <name type="scientific">Enterospora canceri</name>
    <dbReference type="NCBI Taxonomy" id="1081671"/>
    <lineage>
        <taxon>Eukaryota</taxon>
        <taxon>Fungi</taxon>
        <taxon>Fungi incertae sedis</taxon>
        <taxon>Microsporidia</taxon>
        <taxon>Enterocytozoonidae</taxon>
        <taxon>Enterospora</taxon>
    </lineage>
</organism>
<keyword evidence="1" id="KW-0472">Membrane</keyword>
<reference evidence="2 3" key="1">
    <citation type="journal article" date="2017" name="Environ. Microbiol.">
        <title>Decay of the glycolytic pathway and adaptation to intranuclear parasitism within Enterocytozoonidae microsporidia.</title>
        <authorList>
            <person name="Wiredu Boakye D."/>
            <person name="Jaroenlak P."/>
            <person name="Prachumwat A."/>
            <person name="Williams T.A."/>
            <person name="Bateman K.S."/>
            <person name="Itsathitphaisarn O."/>
            <person name="Sritunyalucksana K."/>
            <person name="Paszkiewicz K.H."/>
            <person name="Moore K.A."/>
            <person name="Stentiford G.D."/>
            <person name="Williams B.A."/>
        </authorList>
    </citation>
    <scope>NUCLEOTIDE SEQUENCE [LARGE SCALE GENOMIC DNA]</scope>
    <source>
        <strain evidence="2 3">GB1</strain>
    </source>
</reference>
<dbReference type="Proteomes" id="UP000192639">
    <property type="component" value="Unassembled WGS sequence"/>
</dbReference>
<protein>
    <submittedName>
        <fullName evidence="2">Uncharacterized protein</fullName>
    </submittedName>
</protein>
<keyword evidence="3" id="KW-1185">Reference proteome</keyword>
<evidence type="ECO:0000313" key="2">
    <source>
        <dbReference type="EMBL" id="ORD94611.1"/>
    </source>
</evidence>
<proteinExistence type="predicted"/>
<keyword evidence="1" id="KW-1133">Transmembrane helix</keyword>